<dbReference type="InterPro" id="IPR011990">
    <property type="entry name" value="TPR-like_helical_dom_sf"/>
</dbReference>
<evidence type="ECO:0008006" key="3">
    <source>
        <dbReference type="Google" id="ProtNLM"/>
    </source>
</evidence>
<dbReference type="Proteomes" id="UP001500902">
    <property type="component" value="Unassembled WGS sequence"/>
</dbReference>
<evidence type="ECO:0000313" key="1">
    <source>
        <dbReference type="EMBL" id="GAA3660919.1"/>
    </source>
</evidence>
<evidence type="ECO:0000313" key="2">
    <source>
        <dbReference type="Proteomes" id="UP001500902"/>
    </source>
</evidence>
<keyword evidence="2" id="KW-1185">Reference proteome</keyword>
<proteinExistence type="predicted"/>
<protein>
    <recommendedName>
        <fullName evidence="3">Sporulation protein</fullName>
    </recommendedName>
</protein>
<reference evidence="2" key="1">
    <citation type="journal article" date="2019" name="Int. J. Syst. Evol. Microbiol.">
        <title>The Global Catalogue of Microorganisms (GCM) 10K type strain sequencing project: providing services to taxonomists for standard genome sequencing and annotation.</title>
        <authorList>
            <consortium name="The Broad Institute Genomics Platform"/>
            <consortium name="The Broad Institute Genome Sequencing Center for Infectious Disease"/>
            <person name="Wu L."/>
            <person name="Ma J."/>
        </authorList>
    </citation>
    <scope>NUCLEOTIDE SEQUENCE [LARGE SCALE GENOMIC DNA]</scope>
    <source>
        <strain evidence="2">JCM 16904</strain>
    </source>
</reference>
<name>A0ABP7BL68_9ACTN</name>
<organism evidence="1 2">
    <name type="scientific">Nonomuraea antimicrobica</name>
    <dbReference type="NCBI Taxonomy" id="561173"/>
    <lineage>
        <taxon>Bacteria</taxon>
        <taxon>Bacillati</taxon>
        <taxon>Actinomycetota</taxon>
        <taxon>Actinomycetes</taxon>
        <taxon>Streptosporangiales</taxon>
        <taxon>Streptosporangiaceae</taxon>
        <taxon>Nonomuraea</taxon>
    </lineage>
</organism>
<dbReference type="RefSeq" id="WP_344876391.1">
    <property type="nucleotide sequence ID" value="NZ_BAAAZP010000047.1"/>
</dbReference>
<gene>
    <name evidence="1" type="ORF">GCM10022224_025410</name>
</gene>
<sequence length="454" mass="49365">MPNVALAQAMRRADCSNSGLASRVRQIAQKDGINLNCTHVDVKRWLDGVKPRPTTARFITEALSQKAGVTFSLDDVGLGSAVTQETLEATLAHGGGISDVGSLLLGLTRRDLADDPVALESVIVPDAWSEALIAWLLSRPELHQARGNARPSVGAWDVHAIRATTEIFANMGFQFGGGHARSALIQYYNREVVPMLNGKFTEPVGRSLYAAAAEITELVAWTAYDLGRHGLAQRYFLQGLRLAQASGDRMMGGLLLADMSHQANYLGRYNQAIQLARAAQEGCKDVSTATPMALFYAMEARAHAGNGDEAQCARALLQAERYFSKRNVEDDPPWSRYFDAAELASEGAHCYRDLRIPSQAMEFVGQAVDLCDPMYVRTLAFDRLVQAASYVHMGQPAKAALVALEAVNLAGPLKSARYLRYVRDLKADLAGFGGEDSVRAFNTLIVEKYPSLGD</sequence>
<comment type="caution">
    <text evidence="1">The sequence shown here is derived from an EMBL/GenBank/DDBJ whole genome shotgun (WGS) entry which is preliminary data.</text>
</comment>
<dbReference type="SUPFAM" id="SSF48452">
    <property type="entry name" value="TPR-like"/>
    <property type="match status" value="1"/>
</dbReference>
<accession>A0ABP7BL68</accession>
<dbReference type="EMBL" id="BAAAZP010000047">
    <property type="protein sequence ID" value="GAA3660919.1"/>
    <property type="molecule type" value="Genomic_DNA"/>
</dbReference>